<dbReference type="InterPro" id="IPR003761">
    <property type="entry name" value="Exonuc_VII_S"/>
</dbReference>
<dbReference type="RefSeq" id="WP_306727021.1">
    <property type="nucleotide sequence ID" value="NZ_JAVDDT010000001.1"/>
</dbReference>
<dbReference type="InterPro" id="IPR037004">
    <property type="entry name" value="Exonuc_VII_ssu_sf"/>
</dbReference>
<evidence type="ECO:0000256" key="1">
    <source>
        <dbReference type="ARBA" id="ARBA00009998"/>
    </source>
</evidence>
<comment type="function">
    <text evidence="6">Bidirectionally degrades single-stranded DNA into large acid-insoluble oligonucleotides, which are then degraded further into small acid-soluble oligonucleotides.</text>
</comment>
<dbReference type="EC" id="3.1.11.6" evidence="6"/>
<keyword evidence="4 6" id="KW-0378">Hydrolase</keyword>
<comment type="subunit">
    <text evidence="6">Heterooligomer composed of large and small subunits.</text>
</comment>
<comment type="catalytic activity">
    <reaction evidence="6">
        <text>Exonucleolytic cleavage in either 5'- to 3'- or 3'- to 5'-direction to yield nucleoside 5'-phosphates.</text>
        <dbReference type="EC" id="3.1.11.6"/>
    </reaction>
</comment>
<keyword evidence="9" id="KW-1185">Reference proteome</keyword>
<evidence type="ECO:0000313" key="9">
    <source>
        <dbReference type="Proteomes" id="UP001239019"/>
    </source>
</evidence>
<comment type="similarity">
    <text evidence="1 6">Belongs to the XseB family.</text>
</comment>
<reference evidence="8 9" key="1">
    <citation type="submission" date="2023-08" db="EMBL/GenBank/DDBJ databases">
        <title>Whole-genome sequencing of halo(alkali)philic microorganisms from hypersaline lakes.</title>
        <authorList>
            <person name="Sorokin D.Y."/>
            <person name="Abbas B."/>
            <person name="Merkel A.Y."/>
        </authorList>
    </citation>
    <scope>NUCLEOTIDE SEQUENCE [LARGE SCALE GENOMIC DNA]</scope>
    <source>
        <strain evidence="8 9">AB-CW4</strain>
    </source>
</reference>
<name>A0ABU0W3F9_9GAMM</name>
<organism evidence="8 9">
    <name type="scientific">Natronospira bacteriovora</name>
    <dbReference type="NCBI Taxonomy" id="3069753"/>
    <lineage>
        <taxon>Bacteria</taxon>
        <taxon>Pseudomonadati</taxon>
        <taxon>Pseudomonadota</taxon>
        <taxon>Gammaproteobacteria</taxon>
        <taxon>Natronospirales</taxon>
        <taxon>Natronospiraceae</taxon>
        <taxon>Natronospira</taxon>
    </lineage>
</organism>
<gene>
    <name evidence="6" type="primary">xseB</name>
    <name evidence="8" type="ORF">RBH19_01455</name>
</gene>
<evidence type="ECO:0000313" key="8">
    <source>
        <dbReference type="EMBL" id="MDQ2068536.1"/>
    </source>
</evidence>
<proteinExistence type="inferred from homology"/>
<sequence length="84" mass="8955">MAEKKGGSRDFEKSLAELEQIVDRLEGGELSLEESLKAFESGVALTRQCRDALEKAEQKVSKLIGDDEQGGLAPFDADGNGANG</sequence>
<feature type="region of interest" description="Disordered" evidence="7">
    <location>
        <begin position="65"/>
        <end position="84"/>
    </location>
</feature>
<comment type="subcellular location">
    <subcellularLocation>
        <location evidence="6">Cytoplasm</location>
    </subcellularLocation>
</comment>
<dbReference type="HAMAP" id="MF_00337">
    <property type="entry name" value="Exonuc_7_S"/>
    <property type="match status" value="1"/>
</dbReference>
<protein>
    <recommendedName>
        <fullName evidence="6">Exodeoxyribonuclease 7 small subunit</fullName>
        <ecNumber evidence="6">3.1.11.6</ecNumber>
    </recommendedName>
    <alternativeName>
        <fullName evidence="6">Exodeoxyribonuclease VII small subunit</fullName>
        <shortName evidence="6">Exonuclease VII small subunit</shortName>
    </alternativeName>
</protein>
<dbReference type="GO" id="GO:0008855">
    <property type="term" value="F:exodeoxyribonuclease VII activity"/>
    <property type="evidence" value="ECO:0007669"/>
    <property type="project" value="UniProtKB-EC"/>
</dbReference>
<evidence type="ECO:0000256" key="3">
    <source>
        <dbReference type="ARBA" id="ARBA00022722"/>
    </source>
</evidence>
<keyword evidence="5 6" id="KW-0269">Exonuclease</keyword>
<dbReference type="EMBL" id="JAVDDT010000001">
    <property type="protein sequence ID" value="MDQ2068536.1"/>
    <property type="molecule type" value="Genomic_DNA"/>
</dbReference>
<evidence type="ECO:0000256" key="7">
    <source>
        <dbReference type="SAM" id="MobiDB-lite"/>
    </source>
</evidence>
<evidence type="ECO:0000256" key="5">
    <source>
        <dbReference type="ARBA" id="ARBA00022839"/>
    </source>
</evidence>
<keyword evidence="2 6" id="KW-0963">Cytoplasm</keyword>
<dbReference type="SUPFAM" id="SSF116842">
    <property type="entry name" value="XseB-like"/>
    <property type="match status" value="1"/>
</dbReference>
<dbReference type="PANTHER" id="PTHR34137">
    <property type="entry name" value="EXODEOXYRIBONUCLEASE 7 SMALL SUBUNIT"/>
    <property type="match status" value="1"/>
</dbReference>
<evidence type="ECO:0000256" key="2">
    <source>
        <dbReference type="ARBA" id="ARBA00022490"/>
    </source>
</evidence>
<dbReference type="NCBIfam" id="TIGR01280">
    <property type="entry name" value="xseB"/>
    <property type="match status" value="1"/>
</dbReference>
<dbReference type="PANTHER" id="PTHR34137:SF1">
    <property type="entry name" value="EXODEOXYRIBONUCLEASE 7 SMALL SUBUNIT"/>
    <property type="match status" value="1"/>
</dbReference>
<dbReference type="Gene3D" id="1.10.287.1040">
    <property type="entry name" value="Exonuclease VII, small subunit"/>
    <property type="match status" value="1"/>
</dbReference>
<comment type="caution">
    <text evidence="8">The sequence shown here is derived from an EMBL/GenBank/DDBJ whole genome shotgun (WGS) entry which is preliminary data.</text>
</comment>
<dbReference type="Proteomes" id="UP001239019">
    <property type="component" value="Unassembled WGS sequence"/>
</dbReference>
<dbReference type="NCBIfam" id="NF002140">
    <property type="entry name" value="PRK00977.1-4"/>
    <property type="match status" value="1"/>
</dbReference>
<keyword evidence="3 6" id="KW-0540">Nuclease</keyword>
<evidence type="ECO:0000256" key="4">
    <source>
        <dbReference type="ARBA" id="ARBA00022801"/>
    </source>
</evidence>
<evidence type="ECO:0000256" key="6">
    <source>
        <dbReference type="HAMAP-Rule" id="MF_00337"/>
    </source>
</evidence>
<accession>A0ABU0W3F9</accession>
<dbReference type="Pfam" id="PF02609">
    <property type="entry name" value="Exonuc_VII_S"/>
    <property type="match status" value="1"/>
</dbReference>